<evidence type="ECO:0000313" key="5">
    <source>
        <dbReference type="EMBL" id="KIW48637.1"/>
    </source>
</evidence>
<dbReference type="Pfam" id="PF01425">
    <property type="entry name" value="Amidase"/>
    <property type="match status" value="1"/>
</dbReference>
<evidence type="ECO:0000256" key="1">
    <source>
        <dbReference type="ARBA" id="ARBA00009199"/>
    </source>
</evidence>
<dbReference type="InterPro" id="IPR023631">
    <property type="entry name" value="Amidase_dom"/>
</dbReference>
<dbReference type="Gene3D" id="3.90.1300.10">
    <property type="entry name" value="Amidase signature (AS) domain"/>
    <property type="match status" value="1"/>
</dbReference>
<dbReference type="InterPro" id="IPR036928">
    <property type="entry name" value="AS_sf"/>
</dbReference>
<name>A0A0D2CFH9_9EURO</name>
<evidence type="ECO:0000256" key="2">
    <source>
        <dbReference type="ARBA" id="ARBA00022801"/>
    </source>
</evidence>
<dbReference type="SUPFAM" id="SSF75304">
    <property type="entry name" value="Amidase signature (AS) enzymes"/>
    <property type="match status" value="1"/>
</dbReference>
<dbReference type="GO" id="GO:0016787">
    <property type="term" value="F:hydrolase activity"/>
    <property type="evidence" value="ECO:0007669"/>
    <property type="project" value="UniProtKB-KW"/>
</dbReference>
<proteinExistence type="inferred from homology"/>
<protein>
    <recommendedName>
        <fullName evidence="4">Amidase domain-containing protein</fullName>
    </recommendedName>
</protein>
<feature type="active site" description="Charge relay system" evidence="3">
    <location>
        <position position="205"/>
    </location>
</feature>
<keyword evidence="6" id="KW-1185">Reference proteome</keyword>
<organism evidence="5 6">
    <name type="scientific">Exophiala oligosperma</name>
    <dbReference type="NCBI Taxonomy" id="215243"/>
    <lineage>
        <taxon>Eukaryota</taxon>
        <taxon>Fungi</taxon>
        <taxon>Dikarya</taxon>
        <taxon>Ascomycota</taxon>
        <taxon>Pezizomycotina</taxon>
        <taxon>Eurotiomycetes</taxon>
        <taxon>Chaetothyriomycetidae</taxon>
        <taxon>Chaetothyriales</taxon>
        <taxon>Herpotrichiellaceae</taxon>
        <taxon>Exophiala</taxon>
    </lineage>
</organism>
<dbReference type="PANTHER" id="PTHR46072:SF11">
    <property type="entry name" value="AMIDASE-RELATED"/>
    <property type="match status" value="1"/>
</dbReference>
<dbReference type="STRING" id="215243.A0A0D2CFH9"/>
<feature type="active site" description="Charge relay system" evidence="3">
    <location>
        <position position="130"/>
    </location>
</feature>
<dbReference type="GeneID" id="27353281"/>
<evidence type="ECO:0000313" key="6">
    <source>
        <dbReference type="Proteomes" id="UP000053342"/>
    </source>
</evidence>
<keyword evidence="2" id="KW-0378">Hydrolase</keyword>
<accession>A0A0D2CFH9</accession>
<dbReference type="VEuPathDB" id="FungiDB:PV06_01207"/>
<dbReference type="OrthoDB" id="6428749at2759"/>
<gene>
    <name evidence="5" type="ORF">PV06_01207</name>
</gene>
<dbReference type="RefSeq" id="XP_016268853.1">
    <property type="nucleotide sequence ID" value="XM_016401800.1"/>
</dbReference>
<feature type="active site" description="Acyl-ester intermediate" evidence="3">
    <location>
        <position position="229"/>
    </location>
</feature>
<dbReference type="HOGENOM" id="CLU_009600_9_2_1"/>
<sequence length="543" mass="59540">MAWETKACRRRQQLAAQIPDEWQLPLPLQSEALVDVRIIAEKSGILDSLDIEITRSSNCDILAKIRKSQWSCERVMLAFCKRAAIAHQLVNCVTNFLMEEALETAREHDRYFADTGQVTGPLHGLPISVKDCLDVAGHETTSGLVSRIGLIARDDALVIRCLRQAGAIPFVKTNLAQATLLVESTNNVFGLVTNPCNRRLSAGGSSGGEGALVALFGSPLGVCTDGGGSVRLPAAWNGVYGFKPSATRIPSLGSRGVGYSDSNLGCTGVIANDIETLVLFASSTLGACPWENDADCVPMPWNSSVRARSKLRLGLLFDDEITHLTPPVLRVLRETQEKLAGAGHEVMVLDWSDLHVRGSRIIFTMYTQEGGVGVKEALDMSGEPPVPRLATGWSERPLTPIEIWRNHRARKQLRLDYLERWKRLDLDAIITAPSPHPAPPHGHYITTALSAIYNLLDYPCCIVPAGEVDLVKDVASEAWYAETPYDRIPDFPYDFGDGELKSLYKGPHIFANSPLALQIVGLPWQEELCLLISKHIDDIIHSE</sequence>
<evidence type="ECO:0000256" key="3">
    <source>
        <dbReference type="PIRSR" id="PIRSR001221-1"/>
    </source>
</evidence>
<feature type="domain" description="Amidase" evidence="4">
    <location>
        <begin position="75"/>
        <end position="530"/>
    </location>
</feature>
<dbReference type="PIRSF" id="PIRSF001221">
    <property type="entry name" value="Amidase_fungi"/>
    <property type="match status" value="1"/>
</dbReference>
<dbReference type="Proteomes" id="UP000053342">
    <property type="component" value="Unassembled WGS sequence"/>
</dbReference>
<dbReference type="EMBL" id="KN847332">
    <property type="protein sequence ID" value="KIW48637.1"/>
    <property type="molecule type" value="Genomic_DNA"/>
</dbReference>
<evidence type="ECO:0000259" key="4">
    <source>
        <dbReference type="Pfam" id="PF01425"/>
    </source>
</evidence>
<dbReference type="PANTHER" id="PTHR46072">
    <property type="entry name" value="AMIDASE-RELATED-RELATED"/>
    <property type="match status" value="1"/>
</dbReference>
<reference evidence="5 6" key="1">
    <citation type="submission" date="2015-01" db="EMBL/GenBank/DDBJ databases">
        <title>The Genome Sequence of Exophiala oligosperma CBS72588.</title>
        <authorList>
            <consortium name="The Broad Institute Genomics Platform"/>
            <person name="Cuomo C."/>
            <person name="de Hoog S."/>
            <person name="Gorbushina A."/>
            <person name="Stielow B."/>
            <person name="Teixiera M."/>
            <person name="Abouelleil A."/>
            <person name="Chapman S.B."/>
            <person name="Priest M."/>
            <person name="Young S.K."/>
            <person name="Wortman J."/>
            <person name="Nusbaum C."/>
            <person name="Birren B."/>
        </authorList>
    </citation>
    <scope>NUCLEOTIDE SEQUENCE [LARGE SCALE GENOMIC DNA]</scope>
    <source>
        <strain evidence="5 6">CBS 72588</strain>
    </source>
</reference>
<comment type="similarity">
    <text evidence="1">Belongs to the amidase family.</text>
</comment>
<dbReference type="AlphaFoldDB" id="A0A0D2CFH9"/>